<dbReference type="Proteomes" id="UP001487305">
    <property type="component" value="Unassembled WGS sequence"/>
</dbReference>
<organism evidence="1 2">
    <name type="scientific">Raoultibacter massiliensis</name>
    <dbReference type="NCBI Taxonomy" id="1852371"/>
    <lineage>
        <taxon>Bacteria</taxon>
        <taxon>Bacillati</taxon>
        <taxon>Actinomycetota</taxon>
        <taxon>Coriobacteriia</taxon>
        <taxon>Eggerthellales</taxon>
        <taxon>Eggerthellaceae</taxon>
        <taxon>Raoultibacter</taxon>
    </lineage>
</organism>
<dbReference type="RefSeq" id="WP_102375217.1">
    <property type="nucleotide sequence ID" value="NZ_JBBNOP010000012.1"/>
</dbReference>
<name>A0ABV1JFE9_9ACTN</name>
<protein>
    <submittedName>
        <fullName evidence="1">Uncharacterized protein</fullName>
    </submittedName>
</protein>
<reference evidence="1 2" key="1">
    <citation type="submission" date="2024-04" db="EMBL/GenBank/DDBJ databases">
        <title>Human intestinal bacterial collection.</title>
        <authorList>
            <person name="Pauvert C."/>
            <person name="Hitch T.C.A."/>
            <person name="Clavel T."/>
        </authorList>
    </citation>
    <scope>NUCLEOTIDE SEQUENCE [LARGE SCALE GENOMIC DNA]</scope>
    <source>
        <strain evidence="1 2">CLA-KB-H42</strain>
    </source>
</reference>
<accession>A0ABV1JFE9</accession>
<dbReference type="EMBL" id="JBBNOP010000012">
    <property type="protein sequence ID" value="MEQ3363799.1"/>
    <property type="molecule type" value="Genomic_DNA"/>
</dbReference>
<evidence type="ECO:0000313" key="2">
    <source>
        <dbReference type="Proteomes" id="UP001487305"/>
    </source>
</evidence>
<comment type="caution">
    <text evidence="1">The sequence shown here is derived from an EMBL/GenBank/DDBJ whole genome shotgun (WGS) entry which is preliminary data.</text>
</comment>
<proteinExistence type="predicted"/>
<evidence type="ECO:0000313" key="1">
    <source>
        <dbReference type="EMBL" id="MEQ3363799.1"/>
    </source>
</evidence>
<sequence length="93" mass="10298">MCWSCNPICGGCRPPRKRPVKCPECGAFNAVDLERGGRKLCVKCEADLTELATPKPKVCRYCGEICYNPCRKADQDPPGGEIGRCQVRVREPL</sequence>
<gene>
    <name evidence="1" type="ORF">AAA083_12510</name>
</gene>
<keyword evidence="2" id="KW-1185">Reference proteome</keyword>